<keyword evidence="1" id="KW-0472">Membrane</keyword>
<protein>
    <submittedName>
        <fullName evidence="3">General secretion pathway protein GspB</fullName>
    </submittedName>
</protein>
<name>A0ABU9U428_9GAMM</name>
<keyword evidence="4" id="KW-1185">Reference proteome</keyword>
<evidence type="ECO:0000256" key="1">
    <source>
        <dbReference type="SAM" id="Phobius"/>
    </source>
</evidence>
<proteinExistence type="predicted"/>
<dbReference type="Pfam" id="PF16537">
    <property type="entry name" value="T2SSB"/>
    <property type="match status" value="1"/>
</dbReference>
<sequence>MSYLLDALKQSQQHDEAAAHDRTAEQEKQQKELQRYRFIAISLGLLVGFILTLMAGFSIGKWLQNSQGDALVASDKIIAVGVEEEKKNDAVPQVTNQVPVNNTTAQPTVSAVVPQIVAQPQPQIVQPINQQIPQQNSGQYQWVQVPVNTVPTYSQSQPMLVQTPNGYQQVYTAPPQQQYNPNVMQVQQVQQVQQAPNTSASSIDMSKYKVLGKPLGEQAPAKPKPVATVTEEELEIVPTALKNAFARAIEDTQNTQTHQITQGTKNSSYAEPIELLPDALLALIPQIKYQAHIYSSSPDKRWVKLNNRELYEGDRMGDFRILEITPEQTVLSFDDYEFSLKALQDWPQ</sequence>
<reference evidence="3 4" key="1">
    <citation type="submission" date="2024-03" db="EMBL/GenBank/DDBJ databases">
        <title>Community enrichment and isolation of bacterial strains for fucoidan degradation.</title>
        <authorList>
            <person name="Sichert A."/>
        </authorList>
    </citation>
    <scope>NUCLEOTIDE SEQUENCE [LARGE SCALE GENOMIC DNA]</scope>
    <source>
        <strain evidence="3 4">AS81</strain>
    </source>
</reference>
<comment type="caution">
    <text evidence="3">The sequence shown here is derived from an EMBL/GenBank/DDBJ whole genome shotgun (WGS) entry which is preliminary data.</text>
</comment>
<keyword evidence="1" id="KW-1133">Transmembrane helix</keyword>
<dbReference type="EMBL" id="JBBMQU010000018">
    <property type="protein sequence ID" value="MEM5551293.1"/>
    <property type="molecule type" value="Genomic_DNA"/>
</dbReference>
<dbReference type="Proteomes" id="UP001388366">
    <property type="component" value="Unassembled WGS sequence"/>
</dbReference>
<organism evidence="3 4">
    <name type="scientific">Pseudoalteromonas neustonica</name>
    <dbReference type="NCBI Taxonomy" id="1840331"/>
    <lineage>
        <taxon>Bacteria</taxon>
        <taxon>Pseudomonadati</taxon>
        <taxon>Pseudomonadota</taxon>
        <taxon>Gammaproteobacteria</taxon>
        <taxon>Alteromonadales</taxon>
        <taxon>Pseudoalteromonadaceae</taxon>
        <taxon>Pseudoalteromonas</taxon>
    </lineage>
</organism>
<feature type="transmembrane region" description="Helical" evidence="1">
    <location>
        <begin position="38"/>
        <end position="59"/>
    </location>
</feature>
<dbReference type="InterPro" id="IPR032389">
    <property type="entry name" value="GspB_C"/>
</dbReference>
<dbReference type="RefSeq" id="WP_342883922.1">
    <property type="nucleotide sequence ID" value="NZ_JBBMQU010000018.1"/>
</dbReference>
<evidence type="ECO:0000313" key="3">
    <source>
        <dbReference type="EMBL" id="MEM5551293.1"/>
    </source>
</evidence>
<feature type="domain" description="Type II secretion system protein GspB C-terminal" evidence="2">
    <location>
        <begin position="284"/>
        <end position="342"/>
    </location>
</feature>
<evidence type="ECO:0000313" key="4">
    <source>
        <dbReference type="Proteomes" id="UP001388366"/>
    </source>
</evidence>
<gene>
    <name evidence="3" type="ORF">WNY63_11195</name>
</gene>
<keyword evidence="1" id="KW-0812">Transmembrane</keyword>
<accession>A0ABU9U428</accession>
<evidence type="ECO:0000259" key="2">
    <source>
        <dbReference type="Pfam" id="PF16537"/>
    </source>
</evidence>